<name>A0ABT9RKL5_9ACTN</name>
<sequence>MVLAWGIAAPGAPGGDGDATGLLVGVAEHSSDDRRRCLQSETTAILALADELAKGTTETVLAKSDLELGIEAFTRGGML</sequence>
<organism evidence="1 2">
    <name type="scientific">Streptosporangium brasiliense</name>
    <dbReference type="NCBI Taxonomy" id="47480"/>
    <lineage>
        <taxon>Bacteria</taxon>
        <taxon>Bacillati</taxon>
        <taxon>Actinomycetota</taxon>
        <taxon>Actinomycetes</taxon>
        <taxon>Streptosporangiales</taxon>
        <taxon>Streptosporangiaceae</taxon>
        <taxon>Streptosporangium</taxon>
    </lineage>
</organism>
<reference evidence="1 2" key="1">
    <citation type="submission" date="2023-07" db="EMBL/GenBank/DDBJ databases">
        <title>Sequencing the genomes of 1000 actinobacteria strains.</title>
        <authorList>
            <person name="Klenk H.-P."/>
        </authorList>
    </citation>
    <scope>NUCLEOTIDE SEQUENCE [LARGE SCALE GENOMIC DNA]</scope>
    <source>
        <strain evidence="1 2">DSM 44109</strain>
    </source>
</reference>
<evidence type="ECO:0000313" key="2">
    <source>
        <dbReference type="Proteomes" id="UP001230426"/>
    </source>
</evidence>
<keyword evidence="2" id="KW-1185">Reference proteome</keyword>
<proteinExistence type="predicted"/>
<comment type="caution">
    <text evidence="1">The sequence shown here is derived from an EMBL/GenBank/DDBJ whole genome shotgun (WGS) entry which is preliminary data.</text>
</comment>
<protein>
    <submittedName>
        <fullName evidence="1">Uncharacterized protein</fullName>
    </submittedName>
</protein>
<dbReference type="EMBL" id="JAUSRB010000002">
    <property type="protein sequence ID" value="MDP9869847.1"/>
    <property type="molecule type" value="Genomic_DNA"/>
</dbReference>
<evidence type="ECO:0000313" key="1">
    <source>
        <dbReference type="EMBL" id="MDP9869847.1"/>
    </source>
</evidence>
<dbReference type="Proteomes" id="UP001230426">
    <property type="component" value="Unassembled WGS sequence"/>
</dbReference>
<gene>
    <name evidence="1" type="ORF">J2S55_009113</name>
</gene>
<dbReference type="RefSeq" id="WP_306874249.1">
    <property type="nucleotide sequence ID" value="NZ_JAUSRB010000002.1"/>
</dbReference>
<accession>A0ABT9RKL5</accession>